<dbReference type="InterPro" id="IPR000477">
    <property type="entry name" value="RT_dom"/>
</dbReference>
<dbReference type="GO" id="GO:0016779">
    <property type="term" value="F:nucleotidyltransferase activity"/>
    <property type="evidence" value="ECO:0007669"/>
    <property type="project" value="UniProtKB-KW"/>
</dbReference>
<dbReference type="PANTHER" id="PTHR37984:SF5">
    <property type="entry name" value="PROTEIN NYNRIN-LIKE"/>
    <property type="match status" value="1"/>
</dbReference>
<dbReference type="AlphaFoldDB" id="A0A0C9YAW5"/>
<name>A0A0C9YAW5_9AGAM</name>
<evidence type="ECO:0000256" key="3">
    <source>
        <dbReference type="ARBA" id="ARBA00022722"/>
    </source>
</evidence>
<keyword evidence="8" id="KW-1185">Reference proteome</keyword>
<dbReference type="InterPro" id="IPR043128">
    <property type="entry name" value="Rev_trsase/Diguanyl_cyclase"/>
</dbReference>
<sequence length="811" mass="93366">MFLDRKWADENGIPLLPLDRAVPVYNVNGMKNRDGDITHMVPLVMNYDGHREHIWAQVTTLRSYPLVLGYTWLHCHNPVVSWADKTIKMTRCPCKCHDLAPLSKQEKEEANDMEYLHPKLCSTWSHSGTVEDLVPKEYHQYLKVFLKESSKHMPLRKPWDHAIDLKDTFIPLSVDEQKEVSDFINNQTRKGYICPSKSPQTSLVFFIPKKDGQKCMVQDYHYLNEHTGCRLFTKMDLCWGYNNIHIKEGDEWKAAFVTHKGSFEPLIMYFGLCNSPSTFQNMMNDIFGDMEDVVVIYIDDIMVFTKTDDEAEHDWIMKEVEFLGMVVGVNGIRMDKSKVKAIKDWPTPTKVKSVRAFLGLANFYHRFIKDFACIACPLNGLMRKDQPWTWQEEQQRSFNALKEAFTSAPILTFPDQDRKFCLETDASDFATGAVLSVEAPDGLWHPVAYYSHSMTPPKRNYQVFDKEMLAIIQALETWRHYLKATPYEFEIWTDHSNLQYFKMAQNLDCRQAQWAQYLLRFNYKLVYKPGTSMAKANALSRREDHEVKGDNQEVTLIDPTQVATVSVGMDKTLKAILKGATLAMTPPDGYELRNGLYIRDNWVYVPPLAVLPVIKAHHDTPIAGHLGWKALEYSVGQEVWLDTTHVRVDGCPSRKLMEKWIGPYKVLSVRPNAIELHLPKTLCIHPVVNVSRVKPYKGPLEGQKVTRPGPVVSVEDHNEEFEVKYIMDSCLKCNKLEFLVHWRGYGNEDCTWEPKSNLKGSPDVLCDFYNSHPSAPRKLHGIDSTCFAALFSPYENLTSCHSVFCHLEVDP</sequence>
<evidence type="ECO:0000313" key="8">
    <source>
        <dbReference type="Proteomes" id="UP000054018"/>
    </source>
</evidence>
<dbReference type="Gene3D" id="2.40.50.40">
    <property type="match status" value="1"/>
</dbReference>
<evidence type="ECO:0000259" key="6">
    <source>
        <dbReference type="PROSITE" id="PS50013"/>
    </source>
</evidence>
<dbReference type="InterPro" id="IPR016197">
    <property type="entry name" value="Chromo-like_dom_sf"/>
</dbReference>
<dbReference type="FunFam" id="3.30.70.270:FF:000020">
    <property type="entry name" value="Transposon Tf2-6 polyprotein-like Protein"/>
    <property type="match status" value="1"/>
</dbReference>
<dbReference type="SUPFAM" id="SSF56672">
    <property type="entry name" value="DNA/RNA polymerases"/>
    <property type="match status" value="1"/>
</dbReference>
<dbReference type="Proteomes" id="UP000054018">
    <property type="component" value="Unassembled WGS sequence"/>
</dbReference>
<evidence type="ECO:0000256" key="4">
    <source>
        <dbReference type="ARBA" id="ARBA00022759"/>
    </source>
</evidence>
<dbReference type="InterPro" id="IPR050951">
    <property type="entry name" value="Retrovirus_Pol_polyprotein"/>
</dbReference>
<accession>A0A0C9YAW5</accession>
<dbReference type="OrthoDB" id="2680570at2759"/>
<dbReference type="InterPro" id="IPR021109">
    <property type="entry name" value="Peptidase_aspartic_dom_sf"/>
</dbReference>
<dbReference type="InterPro" id="IPR023780">
    <property type="entry name" value="Chromo_domain"/>
</dbReference>
<organism evidence="7 8">
    <name type="scientific">Pisolithus microcarpus 441</name>
    <dbReference type="NCBI Taxonomy" id="765257"/>
    <lineage>
        <taxon>Eukaryota</taxon>
        <taxon>Fungi</taxon>
        <taxon>Dikarya</taxon>
        <taxon>Basidiomycota</taxon>
        <taxon>Agaricomycotina</taxon>
        <taxon>Agaricomycetes</taxon>
        <taxon>Agaricomycetidae</taxon>
        <taxon>Boletales</taxon>
        <taxon>Sclerodermatineae</taxon>
        <taxon>Pisolithaceae</taxon>
        <taxon>Pisolithus</taxon>
    </lineage>
</organism>
<dbReference type="InterPro" id="IPR000953">
    <property type="entry name" value="Chromo/chromo_shadow_dom"/>
</dbReference>
<dbReference type="PROSITE" id="PS50013">
    <property type="entry name" value="CHROMO_2"/>
    <property type="match status" value="1"/>
</dbReference>
<dbReference type="HOGENOM" id="CLU_000384_38_1_1"/>
<dbReference type="GO" id="GO:0004519">
    <property type="term" value="F:endonuclease activity"/>
    <property type="evidence" value="ECO:0007669"/>
    <property type="project" value="UniProtKB-KW"/>
</dbReference>
<dbReference type="CDD" id="cd00024">
    <property type="entry name" value="CD_CSD"/>
    <property type="match status" value="1"/>
</dbReference>
<evidence type="ECO:0000313" key="7">
    <source>
        <dbReference type="EMBL" id="KIK13956.1"/>
    </source>
</evidence>
<feature type="domain" description="Chromo" evidence="6">
    <location>
        <begin position="721"/>
        <end position="780"/>
    </location>
</feature>
<dbReference type="GO" id="GO:0006338">
    <property type="term" value="P:chromatin remodeling"/>
    <property type="evidence" value="ECO:0007669"/>
    <property type="project" value="UniProtKB-ARBA"/>
</dbReference>
<keyword evidence="4" id="KW-0255">Endonuclease</keyword>
<dbReference type="SMART" id="SM00298">
    <property type="entry name" value="CHROMO"/>
    <property type="match status" value="1"/>
</dbReference>
<reference evidence="7 8" key="1">
    <citation type="submission" date="2014-04" db="EMBL/GenBank/DDBJ databases">
        <authorList>
            <consortium name="DOE Joint Genome Institute"/>
            <person name="Kuo A."/>
            <person name="Kohler A."/>
            <person name="Costa M.D."/>
            <person name="Nagy L.G."/>
            <person name="Floudas D."/>
            <person name="Copeland A."/>
            <person name="Barry K.W."/>
            <person name="Cichocki N."/>
            <person name="Veneault-Fourrey C."/>
            <person name="LaButti K."/>
            <person name="Lindquist E.A."/>
            <person name="Lipzen A."/>
            <person name="Lundell T."/>
            <person name="Morin E."/>
            <person name="Murat C."/>
            <person name="Sun H."/>
            <person name="Tunlid A."/>
            <person name="Henrissat B."/>
            <person name="Grigoriev I.V."/>
            <person name="Hibbett D.S."/>
            <person name="Martin F."/>
            <person name="Nordberg H.P."/>
            <person name="Cantor M.N."/>
            <person name="Hua S.X."/>
        </authorList>
    </citation>
    <scope>NUCLEOTIDE SEQUENCE [LARGE SCALE GENOMIC DNA]</scope>
    <source>
        <strain evidence="7 8">441</strain>
    </source>
</reference>
<protein>
    <recommendedName>
        <fullName evidence="6">Chromo domain-containing protein</fullName>
    </recommendedName>
</protein>
<dbReference type="Gene3D" id="3.10.10.10">
    <property type="entry name" value="HIV Type 1 Reverse Transcriptase, subunit A, domain 1"/>
    <property type="match status" value="1"/>
</dbReference>
<reference evidence="8" key="2">
    <citation type="submission" date="2015-01" db="EMBL/GenBank/DDBJ databases">
        <title>Evolutionary Origins and Diversification of the Mycorrhizal Mutualists.</title>
        <authorList>
            <consortium name="DOE Joint Genome Institute"/>
            <consortium name="Mycorrhizal Genomics Consortium"/>
            <person name="Kohler A."/>
            <person name="Kuo A."/>
            <person name="Nagy L.G."/>
            <person name="Floudas D."/>
            <person name="Copeland A."/>
            <person name="Barry K.W."/>
            <person name="Cichocki N."/>
            <person name="Veneault-Fourrey C."/>
            <person name="LaButti K."/>
            <person name="Lindquist E.A."/>
            <person name="Lipzen A."/>
            <person name="Lundell T."/>
            <person name="Morin E."/>
            <person name="Murat C."/>
            <person name="Riley R."/>
            <person name="Ohm R."/>
            <person name="Sun H."/>
            <person name="Tunlid A."/>
            <person name="Henrissat B."/>
            <person name="Grigoriev I.V."/>
            <person name="Hibbett D.S."/>
            <person name="Martin F."/>
        </authorList>
    </citation>
    <scope>NUCLEOTIDE SEQUENCE [LARGE SCALE GENOMIC DNA]</scope>
    <source>
        <strain evidence="8">441</strain>
    </source>
</reference>
<dbReference type="InterPro" id="IPR041577">
    <property type="entry name" value="RT_RNaseH_2"/>
</dbReference>
<dbReference type="STRING" id="765257.A0A0C9YAW5"/>
<dbReference type="Pfam" id="PF00078">
    <property type="entry name" value="RVT_1"/>
    <property type="match status" value="1"/>
</dbReference>
<dbReference type="Gene3D" id="3.30.70.270">
    <property type="match status" value="1"/>
</dbReference>
<proteinExistence type="predicted"/>
<keyword evidence="5" id="KW-0511">Multifunctional enzyme</keyword>
<evidence type="ECO:0000256" key="1">
    <source>
        <dbReference type="ARBA" id="ARBA00022679"/>
    </source>
</evidence>
<dbReference type="Pfam" id="PF17919">
    <property type="entry name" value="RT_RNaseH_2"/>
    <property type="match status" value="1"/>
</dbReference>
<keyword evidence="2" id="KW-0548">Nucleotidyltransferase</keyword>
<evidence type="ECO:0000256" key="2">
    <source>
        <dbReference type="ARBA" id="ARBA00022695"/>
    </source>
</evidence>
<dbReference type="PANTHER" id="PTHR37984">
    <property type="entry name" value="PROTEIN CBG26694"/>
    <property type="match status" value="1"/>
</dbReference>
<dbReference type="InterPro" id="IPR056924">
    <property type="entry name" value="SH3_Tf2-1"/>
</dbReference>
<keyword evidence="1" id="KW-0808">Transferase</keyword>
<keyword evidence="4" id="KW-0378">Hydrolase</keyword>
<dbReference type="EMBL" id="KN833964">
    <property type="protein sequence ID" value="KIK13956.1"/>
    <property type="molecule type" value="Genomic_DNA"/>
</dbReference>
<gene>
    <name evidence="7" type="ORF">PISMIDRAFT_17634</name>
</gene>
<dbReference type="SUPFAM" id="SSF54160">
    <property type="entry name" value="Chromo domain-like"/>
    <property type="match status" value="1"/>
</dbReference>
<dbReference type="CDD" id="cd09274">
    <property type="entry name" value="RNase_HI_RT_Ty3"/>
    <property type="match status" value="1"/>
</dbReference>
<keyword evidence="3" id="KW-0540">Nuclease</keyword>
<dbReference type="Pfam" id="PF00385">
    <property type="entry name" value="Chromo"/>
    <property type="match status" value="1"/>
</dbReference>
<dbReference type="InterPro" id="IPR043502">
    <property type="entry name" value="DNA/RNA_pol_sf"/>
</dbReference>
<dbReference type="CDD" id="cd00303">
    <property type="entry name" value="retropepsin_like"/>
    <property type="match status" value="1"/>
</dbReference>
<dbReference type="Pfam" id="PF24626">
    <property type="entry name" value="SH3_Tf2-1"/>
    <property type="match status" value="1"/>
</dbReference>
<dbReference type="CDD" id="cd01647">
    <property type="entry name" value="RT_LTR"/>
    <property type="match status" value="1"/>
</dbReference>
<evidence type="ECO:0000256" key="5">
    <source>
        <dbReference type="ARBA" id="ARBA00023268"/>
    </source>
</evidence>
<dbReference type="Gene3D" id="2.40.70.10">
    <property type="entry name" value="Acid Proteases"/>
    <property type="match status" value="1"/>
</dbReference>